<dbReference type="EMBL" id="FNGE01000001">
    <property type="protein sequence ID" value="SDK49964.1"/>
    <property type="molecule type" value="Genomic_DNA"/>
</dbReference>
<keyword evidence="2" id="KW-1185">Reference proteome</keyword>
<dbReference type="Proteomes" id="UP000199555">
    <property type="component" value="Unassembled WGS sequence"/>
</dbReference>
<evidence type="ECO:0000313" key="1">
    <source>
        <dbReference type="EMBL" id="SDK49964.1"/>
    </source>
</evidence>
<dbReference type="AlphaFoldDB" id="A0A1G9CES8"/>
<accession>A0A1G9CES8</accession>
<gene>
    <name evidence="1" type="ORF">SAMN04487971_101190</name>
</gene>
<protein>
    <submittedName>
        <fullName evidence="1">Uncharacterized protein</fullName>
    </submittedName>
</protein>
<dbReference type="OrthoDB" id="7772817at2"/>
<name>A0A1G9CES8_9RHOB</name>
<evidence type="ECO:0000313" key="2">
    <source>
        <dbReference type="Proteomes" id="UP000199555"/>
    </source>
</evidence>
<sequence>MGALLQLERFDTGAEKASPPPVFAQSDLEAAFAEGLSQGRREAEALQLDQLCAALSGLSERLEAEGAARLAAGEGQVQALAPLVGALLDGIMPVVARARLEAALLAELRQVAASVAPLTVKIRCGPDMAPFTAACLAMTGIEAIGIDPSGPEGCIEAEMLGGTATWEVARVTEQLRGLVLEMIEVE</sequence>
<proteinExistence type="predicted"/>
<reference evidence="2" key="1">
    <citation type="submission" date="2016-10" db="EMBL/GenBank/DDBJ databases">
        <authorList>
            <person name="Varghese N."/>
            <person name="Submissions S."/>
        </authorList>
    </citation>
    <scope>NUCLEOTIDE SEQUENCE [LARGE SCALE GENOMIC DNA]</scope>
    <source>
        <strain evidence="2">CGMCC 1.7655</strain>
    </source>
</reference>
<dbReference type="RefSeq" id="WP_090751701.1">
    <property type="nucleotide sequence ID" value="NZ_FNGE01000001.1"/>
</dbReference>
<organism evidence="1 2">
    <name type="scientific">Paracoccus chinensis</name>
    <dbReference type="NCBI Taxonomy" id="525640"/>
    <lineage>
        <taxon>Bacteria</taxon>
        <taxon>Pseudomonadati</taxon>
        <taxon>Pseudomonadota</taxon>
        <taxon>Alphaproteobacteria</taxon>
        <taxon>Rhodobacterales</taxon>
        <taxon>Paracoccaceae</taxon>
        <taxon>Paracoccus</taxon>
    </lineage>
</organism>
<dbReference type="STRING" id="525640.SAMN04487971_101190"/>